<dbReference type="PANTHER" id="PTHR40459">
    <property type="entry name" value="CONSERVED HYPOTHETICAL ALANINE AND LEUCINE RICH PROTEIN"/>
    <property type="match status" value="1"/>
</dbReference>
<gene>
    <name evidence="4" type="ORF">GYA93_00740</name>
</gene>
<feature type="domain" description="DUF2520" evidence="3">
    <location>
        <begin position="174"/>
        <end position="320"/>
    </location>
</feature>
<dbReference type="InterPro" id="IPR036291">
    <property type="entry name" value="NAD(P)-bd_dom_sf"/>
</dbReference>
<dbReference type="Pfam" id="PF10727">
    <property type="entry name" value="Rossmann-like"/>
    <property type="match status" value="1"/>
</dbReference>
<dbReference type="InterPro" id="IPR037108">
    <property type="entry name" value="TM1727-like_C_sf"/>
</dbReference>
<dbReference type="RefSeq" id="WP_059039130.1">
    <property type="nucleotide sequence ID" value="NZ_JAADZU010000002.1"/>
</dbReference>
<dbReference type="SUPFAM" id="SSF48179">
    <property type="entry name" value="6-phosphogluconate dehydrogenase C-terminal domain-like"/>
    <property type="match status" value="1"/>
</dbReference>
<feature type="compositionally biased region" description="Low complexity" evidence="1">
    <location>
        <begin position="10"/>
        <end position="22"/>
    </location>
</feature>
<keyword evidence="5" id="KW-1185">Reference proteome</keyword>
<comment type="caution">
    <text evidence="4">The sequence shown here is derived from an EMBL/GenBank/DDBJ whole genome shotgun (WGS) entry which is preliminary data.</text>
</comment>
<accession>A0A7K3LIR2</accession>
<feature type="domain" description="Putative oxidoreductase/dehydrogenase Rossmann-like" evidence="2">
    <location>
        <begin position="36"/>
        <end position="156"/>
    </location>
</feature>
<dbReference type="Gene3D" id="3.40.50.720">
    <property type="entry name" value="NAD(P)-binding Rossmann-like Domain"/>
    <property type="match status" value="1"/>
</dbReference>
<name>A0A7K3LIR2_9ACTN</name>
<evidence type="ECO:0000259" key="2">
    <source>
        <dbReference type="Pfam" id="PF10727"/>
    </source>
</evidence>
<evidence type="ECO:0000313" key="4">
    <source>
        <dbReference type="EMBL" id="NDK88114.1"/>
    </source>
</evidence>
<dbReference type="InterPro" id="IPR008927">
    <property type="entry name" value="6-PGluconate_DH-like_C_sf"/>
</dbReference>
<dbReference type="AlphaFoldDB" id="A0A7K3LIR2"/>
<dbReference type="Proteomes" id="UP000466307">
    <property type="component" value="Unassembled WGS sequence"/>
</dbReference>
<dbReference type="InterPro" id="IPR018931">
    <property type="entry name" value="DUF2520"/>
</dbReference>
<dbReference type="Pfam" id="PF10728">
    <property type="entry name" value="DUF2520"/>
    <property type="match status" value="1"/>
</dbReference>
<feature type="region of interest" description="Disordered" evidence="1">
    <location>
        <begin position="1"/>
        <end position="22"/>
    </location>
</feature>
<proteinExistence type="predicted"/>
<dbReference type="PANTHER" id="PTHR40459:SF1">
    <property type="entry name" value="CONSERVED HYPOTHETICAL ALANINE AND LEUCINE RICH PROTEIN"/>
    <property type="match status" value="1"/>
</dbReference>
<protein>
    <submittedName>
        <fullName evidence="4">DUF2520 domain-containing protein</fullName>
    </submittedName>
</protein>
<sequence>MTSPNHDAHVASTGVSASASGSGRSAAIPGITNLPTPARLTVGIVSAGRVGTALGEALERAGHVVGAVVARSAHSRRRAATRLPDSAVLDLGDVVARAELLVIAVPDSELVEVVDRIADSGTLRPRTLVVHTAGAHGVGVLARLTALGALPLAIHPAMTFVGTDDDTARLAQACFGITAADEVGEAIASALVLEMGGEPVRIAEADRTLYHAALAHGANHLIALITDAVAALDAAIGGPDGSAQAATVDGDPVRLAERILGPLVTASLQNVLDLGRDALTGPVARGDAAAVAAHLDALRALPGGGAPDSLAEAYRMMARRAAHQSDAPHPVLDVLEPR</sequence>
<dbReference type="InterPro" id="IPR019665">
    <property type="entry name" value="OxRdtase/DH_put_Rossmann_dom"/>
</dbReference>
<organism evidence="4 5">
    <name type="scientific">Gordonia desulfuricans</name>
    <dbReference type="NCBI Taxonomy" id="89051"/>
    <lineage>
        <taxon>Bacteria</taxon>
        <taxon>Bacillati</taxon>
        <taxon>Actinomycetota</taxon>
        <taxon>Actinomycetes</taxon>
        <taxon>Mycobacteriales</taxon>
        <taxon>Gordoniaceae</taxon>
        <taxon>Gordonia</taxon>
    </lineage>
</organism>
<dbReference type="SUPFAM" id="SSF51735">
    <property type="entry name" value="NAD(P)-binding Rossmann-fold domains"/>
    <property type="match status" value="1"/>
</dbReference>
<evidence type="ECO:0000259" key="3">
    <source>
        <dbReference type="Pfam" id="PF10728"/>
    </source>
</evidence>
<evidence type="ECO:0000313" key="5">
    <source>
        <dbReference type="Proteomes" id="UP000466307"/>
    </source>
</evidence>
<dbReference type="EMBL" id="JAADZU010000002">
    <property type="protein sequence ID" value="NDK88114.1"/>
    <property type="molecule type" value="Genomic_DNA"/>
</dbReference>
<reference evidence="4 5" key="1">
    <citation type="submission" date="2020-01" db="EMBL/GenBank/DDBJ databases">
        <title>Investigation of new actinobacteria for the biodesulphurisation of diesel fuel.</title>
        <authorList>
            <person name="Athi Narayanan S.M."/>
        </authorList>
    </citation>
    <scope>NUCLEOTIDE SEQUENCE [LARGE SCALE GENOMIC DNA]</scope>
    <source>
        <strain evidence="4 5">213E</strain>
    </source>
</reference>
<dbReference type="Gene3D" id="1.10.1040.20">
    <property type="entry name" value="ProC-like, C-terminal domain"/>
    <property type="match status" value="1"/>
</dbReference>
<evidence type="ECO:0000256" key="1">
    <source>
        <dbReference type="SAM" id="MobiDB-lite"/>
    </source>
</evidence>